<dbReference type="EMBL" id="JABXBU010002072">
    <property type="protein sequence ID" value="KAF8778900.1"/>
    <property type="molecule type" value="Genomic_DNA"/>
</dbReference>
<keyword evidence="1" id="KW-0862">Zinc</keyword>
<dbReference type="InterPro" id="IPR036236">
    <property type="entry name" value="Znf_C2H2_sf"/>
</dbReference>
<organism evidence="5 6">
    <name type="scientific">Argiope bruennichi</name>
    <name type="common">Wasp spider</name>
    <name type="synonym">Aranea bruennichi</name>
    <dbReference type="NCBI Taxonomy" id="94029"/>
    <lineage>
        <taxon>Eukaryota</taxon>
        <taxon>Metazoa</taxon>
        <taxon>Ecdysozoa</taxon>
        <taxon>Arthropoda</taxon>
        <taxon>Chelicerata</taxon>
        <taxon>Arachnida</taxon>
        <taxon>Araneae</taxon>
        <taxon>Araneomorphae</taxon>
        <taxon>Entelegynae</taxon>
        <taxon>Araneoidea</taxon>
        <taxon>Araneidae</taxon>
        <taxon>Argiope</taxon>
    </lineage>
</organism>
<dbReference type="AlphaFoldDB" id="A0A8T0ESQ3"/>
<proteinExistence type="predicted"/>
<reference evidence="5" key="1">
    <citation type="journal article" date="2020" name="bioRxiv">
        <title>Chromosome-level reference genome of the European wasp spider Argiope bruennichi: a resource for studies on range expansion and evolutionary adaptation.</title>
        <authorList>
            <person name="Sheffer M.M."/>
            <person name="Hoppe A."/>
            <person name="Krehenwinkel H."/>
            <person name="Uhl G."/>
            <person name="Kuss A.W."/>
            <person name="Jensen L."/>
            <person name="Jensen C."/>
            <person name="Gillespie R.G."/>
            <person name="Hoff K.J."/>
            <person name="Prost S."/>
        </authorList>
    </citation>
    <scope>NUCLEOTIDE SEQUENCE</scope>
</reference>
<dbReference type="InterPro" id="IPR013087">
    <property type="entry name" value="Znf_C2H2_type"/>
</dbReference>
<reference evidence="5" key="2">
    <citation type="submission" date="2020-06" db="EMBL/GenBank/DDBJ databases">
        <authorList>
            <person name="Sheffer M."/>
        </authorList>
    </citation>
    <scope>NUCLEOTIDE SEQUENCE</scope>
</reference>
<sequence>MSERNLRSREAYGIAVNSLICSTCGEEYFLKSKFDKHILSHAETVFSCNSCDKSFNSFPDLELHSRLHKRSDQYNQSYDCKNQFTNQSEPLQHMHTTHREHPIAKNEELKAAPLKRKTPLKNFKPVSPNFKNHTETHMFPKIVQVGTVPADCKMKKSPIIFGIVGEYSPSHKLSNNSSGIKPILKAPGVNIEKVSKPPSWEDFINAKSEHHQSADALRNVKRISEFSQESVIPKKQRKIEQFTKVKQDAISNTSVDGSGLTQSKPLICKNSDIYFSTKKCDKSSHMPSAETAIKRVGETTLSPINTQTNLTAEKQMINPVKAVSYPVLPNQPNPVKDLTSVQVINIPDKKISKAENQCISTDEIKTTNAPKIIINLPQQGLIQPGQQLISANLFAGKTFVVQKGPNAVTKGSSNEVRSQSQFVKQRVVLKPVLSPKPFVEGAIQPLASSDKQLLSPRKPQQKICPFIKRTDLQDASLESNAPDTNGQPKEIKSPDARKLDLHKSESSYNSSKVASSSAFELQMPKQSPSTLVINKASSVTRSGRYRKNYSTKENKLDIVRENEKDNLSQKKNNFSSPEMNAIGLENLTDLKILLPAISVKKLPDSVYKECIRNGFINMKNLHKKLVMESKKVLKKRAINVNTISKNNKLQNIKTNELNIIEEKKLISCTRRKTRSTAKEHSNDQIHKIKALENTQTLNLNAVHSLNVEDLGIKGNKVNSSTRETRSMKNRHQDVSNQQIGNVNPNEANCNKNEKFISPTLLKTKQSIEITNEMTVSPTKGNLRKKINVKNVELIPSNVQESDMKTAKNIPRSSIKPNNIVSVQNVPTNNEIENSPNLAVSISKPALTSSVTPSNDKVQIMLHSENVKANEINFANDGIISSSAIVNNVSKPVPSSLASPSNIKVVPVTADFMRKLKESLFKSSPCADSNNIRVVVPSDMLKKIQVPATHTVINSNVKMNSENSTLTDDNPVKASFVKSSRSNIRNFENLDEMLENEKKRLEEKEKIKKKEKILKKMLVKYEEKEERKQAKYFQKKLLRFIEKNQDFLHGSEEKLFEVISNSSKILEELKGLKHASETAITNELVSNVLLKSLKDVDSSLKDVDEGVKQKEGKKSTQEFVNMSASRAEKKSNVHSASSKGKNKIIKHSPISSNPKSKNIISSALSSDSVYVYDPANETRMEGKTDQISYSKRNNITKKNLRKRFVYQKQVLKPYGEDPFTDMSIITNEKFTIECPCQKENCDGLHPELLE</sequence>
<feature type="compositionally biased region" description="Low complexity" evidence="3">
    <location>
        <begin position="1146"/>
        <end position="1157"/>
    </location>
</feature>
<keyword evidence="1" id="KW-0863">Zinc-finger</keyword>
<gene>
    <name evidence="5" type="ORF">HNY73_015581</name>
</gene>
<dbReference type="Gene3D" id="3.30.160.60">
    <property type="entry name" value="Classic Zinc Finger"/>
    <property type="match status" value="1"/>
</dbReference>
<dbReference type="GO" id="GO:0008270">
    <property type="term" value="F:zinc ion binding"/>
    <property type="evidence" value="ECO:0007669"/>
    <property type="project" value="UniProtKB-KW"/>
</dbReference>
<dbReference type="SUPFAM" id="SSF57667">
    <property type="entry name" value="beta-beta-alpha zinc fingers"/>
    <property type="match status" value="1"/>
</dbReference>
<accession>A0A8T0ESQ3</accession>
<feature type="region of interest" description="Disordered" evidence="3">
    <location>
        <begin position="716"/>
        <end position="741"/>
    </location>
</feature>
<evidence type="ECO:0000256" key="1">
    <source>
        <dbReference type="PROSITE-ProRule" id="PRU00042"/>
    </source>
</evidence>
<feature type="coiled-coil region" evidence="2">
    <location>
        <begin position="983"/>
        <end position="1026"/>
    </location>
</feature>
<evidence type="ECO:0000313" key="5">
    <source>
        <dbReference type="EMBL" id="KAF8778900.1"/>
    </source>
</evidence>
<feature type="region of interest" description="Disordered" evidence="3">
    <location>
        <begin position="474"/>
        <end position="515"/>
    </location>
</feature>
<dbReference type="PROSITE" id="PS50157">
    <property type="entry name" value="ZINC_FINGER_C2H2_2"/>
    <property type="match status" value="1"/>
</dbReference>
<feature type="domain" description="C2H2-type" evidence="4">
    <location>
        <begin position="46"/>
        <end position="73"/>
    </location>
</feature>
<name>A0A8T0ESQ3_ARGBR</name>
<feature type="compositionally biased region" description="Polar residues" evidence="3">
    <location>
        <begin position="476"/>
        <end position="487"/>
    </location>
</feature>
<evidence type="ECO:0000256" key="2">
    <source>
        <dbReference type="SAM" id="Coils"/>
    </source>
</evidence>
<evidence type="ECO:0000259" key="4">
    <source>
        <dbReference type="PROSITE" id="PS50157"/>
    </source>
</evidence>
<dbReference type="PROSITE" id="PS00028">
    <property type="entry name" value="ZINC_FINGER_C2H2_1"/>
    <property type="match status" value="1"/>
</dbReference>
<evidence type="ECO:0000256" key="3">
    <source>
        <dbReference type="SAM" id="MobiDB-lite"/>
    </source>
</evidence>
<keyword evidence="2" id="KW-0175">Coiled coil</keyword>
<feature type="region of interest" description="Disordered" evidence="3">
    <location>
        <begin position="1122"/>
        <end position="1157"/>
    </location>
</feature>
<feature type="compositionally biased region" description="Basic and acidic residues" evidence="3">
    <location>
        <begin position="489"/>
        <end position="505"/>
    </location>
</feature>
<dbReference type="SMART" id="SM00355">
    <property type="entry name" value="ZnF_C2H2"/>
    <property type="match status" value="2"/>
</dbReference>
<feature type="compositionally biased region" description="Basic and acidic residues" evidence="3">
    <location>
        <begin position="722"/>
        <end position="733"/>
    </location>
</feature>
<feature type="compositionally biased region" description="Low complexity" evidence="3">
    <location>
        <begin position="506"/>
        <end position="515"/>
    </location>
</feature>
<keyword evidence="6" id="KW-1185">Reference proteome</keyword>
<comment type="caution">
    <text evidence="5">The sequence shown here is derived from an EMBL/GenBank/DDBJ whole genome shotgun (WGS) entry which is preliminary data.</text>
</comment>
<evidence type="ECO:0000313" key="6">
    <source>
        <dbReference type="Proteomes" id="UP000807504"/>
    </source>
</evidence>
<keyword evidence="1" id="KW-0479">Metal-binding</keyword>
<protein>
    <recommendedName>
        <fullName evidence="4">C2H2-type domain-containing protein</fullName>
    </recommendedName>
</protein>
<dbReference type="Proteomes" id="UP000807504">
    <property type="component" value="Unassembled WGS sequence"/>
</dbReference>